<accession>A0A9W8ABD7</accession>
<dbReference type="Proteomes" id="UP001150569">
    <property type="component" value="Unassembled WGS sequence"/>
</dbReference>
<keyword evidence="5 7" id="KW-0949">S-adenosyl-L-methionine</keyword>
<name>A0A9W8ABD7_9FUNG</name>
<dbReference type="InterPro" id="IPR015507">
    <property type="entry name" value="rRNA-MeTfrase_E"/>
</dbReference>
<dbReference type="PANTHER" id="PTHR10920">
    <property type="entry name" value="RIBOSOMAL RNA METHYLTRANSFERASE"/>
    <property type="match status" value="1"/>
</dbReference>
<evidence type="ECO:0000313" key="9">
    <source>
        <dbReference type="EMBL" id="KAJ1925951.1"/>
    </source>
</evidence>
<reference evidence="9" key="1">
    <citation type="submission" date="2022-07" db="EMBL/GenBank/DDBJ databases">
        <title>Phylogenomic reconstructions and comparative analyses of Kickxellomycotina fungi.</title>
        <authorList>
            <person name="Reynolds N.K."/>
            <person name="Stajich J.E."/>
            <person name="Barry K."/>
            <person name="Grigoriev I.V."/>
            <person name="Crous P."/>
            <person name="Smith M.E."/>
        </authorList>
    </citation>
    <scope>NUCLEOTIDE SEQUENCE</scope>
    <source>
        <strain evidence="9">RSA 861</strain>
    </source>
</reference>
<evidence type="ECO:0000256" key="4">
    <source>
        <dbReference type="ARBA" id="ARBA00022679"/>
    </source>
</evidence>
<comment type="caution">
    <text evidence="9">The sequence shown here is derived from an EMBL/GenBank/DDBJ whole genome shotgun (WGS) entry which is preliminary data.</text>
</comment>
<evidence type="ECO:0000256" key="7">
    <source>
        <dbReference type="PIRSR" id="PIRSR005461-1"/>
    </source>
</evidence>
<keyword evidence="10" id="KW-1185">Reference proteome</keyword>
<evidence type="ECO:0000313" key="10">
    <source>
        <dbReference type="Proteomes" id="UP001150569"/>
    </source>
</evidence>
<dbReference type="AlphaFoldDB" id="A0A9W8ABD7"/>
<comment type="similarity">
    <text evidence="1">Belongs to the class I-like SAM-binding methyltransferase superfamily. RNA methyltransferase RlmE family.</text>
</comment>
<dbReference type="OrthoDB" id="20105at2759"/>
<dbReference type="GO" id="GO:0008650">
    <property type="term" value="F:rRNA (uridine-2'-O-)-methyltransferase activity"/>
    <property type="evidence" value="ECO:0007669"/>
    <property type="project" value="TreeGrafter"/>
</dbReference>
<evidence type="ECO:0000256" key="6">
    <source>
        <dbReference type="ARBA" id="ARBA00041184"/>
    </source>
</evidence>
<dbReference type="EMBL" id="JANBPT010000198">
    <property type="protein sequence ID" value="KAJ1925951.1"/>
    <property type="molecule type" value="Genomic_DNA"/>
</dbReference>
<dbReference type="PANTHER" id="PTHR10920:SF18">
    <property type="entry name" value="RRNA METHYLTRANSFERASE 2, MITOCHONDRIAL"/>
    <property type="match status" value="1"/>
</dbReference>
<proteinExistence type="inferred from homology"/>
<protein>
    <recommendedName>
        <fullName evidence="6">rRNA methyltransferase 2, mitochondrial</fullName>
    </recommendedName>
</protein>
<dbReference type="GO" id="GO:0005739">
    <property type="term" value="C:mitochondrion"/>
    <property type="evidence" value="ECO:0007669"/>
    <property type="project" value="TreeGrafter"/>
</dbReference>
<dbReference type="Pfam" id="PF01728">
    <property type="entry name" value="FtsJ"/>
    <property type="match status" value="1"/>
</dbReference>
<evidence type="ECO:0000256" key="1">
    <source>
        <dbReference type="ARBA" id="ARBA00009258"/>
    </source>
</evidence>
<organism evidence="9 10">
    <name type="scientific">Tieghemiomyces parasiticus</name>
    <dbReference type="NCBI Taxonomy" id="78921"/>
    <lineage>
        <taxon>Eukaryota</taxon>
        <taxon>Fungi</taxon>
        <taxon>Fungi incertae sedis</taxon>
        <taxon>Zoopagomycota</taxon>
        <taxon>Kickxellomycotina</taxon>
        <taxon>Dimargaritomycetes</taxon>
        <taxon>Dimargaritales</taxon>
        <taxon>Dimargaritaceae</taxon>
        <taxon>Tieghemiomyces</taxon>
    </lineage>
</organism>
<feature type="active site" description="Proton acceptor" evidence="7">
    <location>
        <position position="223"/>
    </location>
</feature>
<feature type="domain" description="Ribosomal RNA methyltransferase FtsJ" evidence="8">
    <location>
        <begin position="57"/>
        <end position="266"/>
    </location>
</feature>
<evidence type="ECO:0000259" key="8">
    <source>
        <dbReference type="Pfam" id="PF01728"/>
    </source>
</evidence>
<keyword evidence="3 9" id="KW-0489">Methyltransferase</keyword>
<dbReference type="HAMAP" id="MF_01547">
    <property type="entry name" value="RNA_methyltr_E"/>
    <property type="match status" value="1"/>
</dbReference>
<dbReference type="Gene3D" id="3.40.50.150">
    <property type="entry name" value="Vaccinia Virus protein VP39"/>
    <property type="match status" value="1"/>
</dbReference>
<dbReference type="PIRSF" id="PIRSF005461">
    <property type="entry name" value="23S_rRNA_mtase"/>
    <property type="match status" value="1"/>
</dbReference>
<dbReference type="InterPro" id="IPR002877">
    <property type="entry name" value="RNA_MeTrfase_FtsJ_dom"/>
</dbReference>
<evidence type="ECO:0000256" key="3">
    <source>
        <dbReference type="ARBA" id="ARBA00022603"/>
    </source>
</evidence>
<evidence type="ECO:0000256" key="2">
    <source>
        <dbReference type="ARBA" id="ARBA00022552"/>
    </source>
</evidence>
<gene>
    <name evidence="9" type="primary">MRM2_1</name>
    <name evidence="9" type="ORF">IWQ60_004212</name>
</gene>
<sequence>MRTLIASLSWLARPQPQASPCSLAVAIRTYASYSDRNRWLHRQKSDPYVKKASEQNYRARSAFKLIELDDKYHLITPSALCIDCGAAPGGWSEVLAQRVYQGAFRRPAWIGSPETVRAGEGQALSPTASPTAESDGLVYALDLLPMQPIPGVHCLQGDFTLPATVEALRRCLGGRPADLVVSDMAPSFSGTHSIDHIRIMNLCEDAAGFARGILRPGGSFVCKFLVGGTEKDFSKELKTVFNKVIVSKPKSSRKESAEAFFVCLDKK</sequence>
<dbReference type="InterPro" id="IPR050082">
    <property type="entry name" value="RNA_methyltr_RlmE"/>
</dbReference>
<keyword evidence="2" id="KW-0698">rRNA processing</keyword>
<dbReference type="SUPFAM" id="SSF53335">
    <property type="entry name" value="S-adenosyl-L-methionine-dependent methyltransferases"/>
    <property type="match status" value="1"/>
</dbReference>
<dbReference type="InterPro" id="IPR029063">
    <property type="entry name" value="SAM-dependent_MTases_sf"/>
</dbReference>
<evidence type="ECO:0000256" key="5">
    <source>
        <dbReference type="ARBA" id="ARBA00022691"/>
    </source>
</evidence>
<keyword evidence="4 9" id="KW-0808">Transferase</keyword>